<proteinExistence type="predicted"/>
<dbReference type="GeneID" id="23116909"/>
<keyword evidence="3 5" id="KW-1133">Transmembrane helix</keyword>
<dbReference type="AlphaFoldDB" id="A0A6N2XR71"/>
<dbReference type="PANTHER" id="PTHR43652:SF2">
    <property type="entry name" value="BASIC AMINO ACID ANTIPORTER YFCC-RELATED"/>
    <property type="match status" value="1"/>
</dbReference>
<gene>
    <name evidence="7" type="ORF">CBLFYP116_05401</name>
</gene>
<keyword evidence="2 5" id="KW-0812">Transmembrane</keyword>
<comment type="subcellular location">
    <subcellularLocation>
        <location evidence="1">Membrane</location>
        <topology evidence="1">Multi-pass membrane protein</topology>
    </subcellularLocation>
</comment>
<keyword evidence="4 5" id="KW-0472">Membrane</keyword>
<evidence type="ECO:0000313" key="7">
    <source>
        <dbReference type="EMBL" id="VYT56156.1"/>
    </source>
</evidence>
<sequence length="418" mass="43617">MNIGIVALLILVAVIAIGFFRKLNVGVLAMAAAVILGYVSGDYTTKEIVAGYSSSLFITLFGLTLLFGIITTNGCLEQVMRRLINVFGKMVWMVPVILFLSAWCVSALAGGFAGLAFICGITIPVIHATGYDPLMLMIIGNAGAQAGRYTRVSPDGNIVLNLLAKQGIDGGLMSLTINMTIAMFIIASLAFVFFRGYRTKKTGTVRLEIEPLSPKQWVALGGLVVMIICIMALGLDSGLVALTVSVCLIAAGVIDEKTAFHSVPWNTIIMVTGVGVLMNMVITSGGIEILTKVIAAFTNSVTASGASCMTAGVMSWFSSTLGVVVPTLTPTVGELVEEIGGGLTQIGLLSAMLIGSSSACFSPASSVGGLIISSIAGDPILRDGFDNEKAFATMFLWSVAMVAVSSLLALAGIYNIFH</sequence>
<feature type="transmembrane region" description="Helical" evidence="5">
    <location>
        <begin position="97"/>
        <end position="126"/>
    </location>
</feature>
<name>A0A6N2XR71_9FIRM</name>
<dbReference type="InterPro" id="IPR009827">
    <property type="entry name" value="MatC_N"/>
</dbReference>
<dbReference type="GO" id="GO:0005886">
    <property type="term" value="C:plasma membrane"/>
    <property type="evidence" value="ECO:0007669"/>
    <property type="project" value="TreeGrafter"/>
</dbReference>
<evidence type="ECO:0000259" key="6">
    <source>
        <dbReference type="Pfam" id="PF07158"/>
    </source>
</evidence>
<feature type="transmembrane region" description="Helical" evidence="5">
    <location>
        <begin position="218"/>
        <end position="251"/>
    </location>
</feature>
<dbReference type="InterPro" id="IPR051679">
    <property type="entry name" value="DASS-Related_Transporters"/>
</dbReference>
<feature type="transmembrane region" description="Helical" evidence="5">
    <location>
        <begin position="175"/>
        <end position="197"/>
    </location>
</feature>
<dbReference type="EMBL" id="CACRTF010000021">
    <property type="protein sequence ID" value="VYT56156.1"/>
    <property type="molecule type" value="Genomic_DNA"/>
</dbReference>
<feature type="transmembrane region" description="Helical" evidence="5">
    <location>
        <begin position="294"/>
        <end position="317"/>
    </location>
</feature>
<evidence type="ECO:0000256" key="1">
    <source>
        <dbReference type="ARBA" id="ARBA00004141"/>
    </source>
</evidence>
<feature type="transmembrane region" description="Helical" evidence="5">
    <location>
        <begin position="394"/>
        <end position="417"/>
    </location>
</feature>
<evidence type="ECO:0000256" key="5">
    <source>
        <dbReference type="SAM" id="Phobius"/>
    </source>
</evidence>
<evidence type="ECO:0000256" key="3">
    <source>
        <dbReference type="ARBA" id="ARBA00022989"/>
    </source>
</evidence>
<evidence type="ECO:0000256" key="4">
    <source>
        <dbReference type="ARBA" id="ARBA00023136"/>
    </source>
</evidence>
<accession>A0A6N2XR71</accession>
<evidence type="ECO:0000256" key="2">
    <source>
        <dbReference type="ARBA" id="ARBA00022692"/>
    </source>
</evidence>
<dbReference type="RefSeq" id="WP_002578251.1">
    <property type="nucleotide sequence ID" value="NZ_BAABZS010000001.1"/>
</dbReference>
<feature type="domain" description="Dicarboxylate carrier MatC N-terminal" evidence="6">
    <location>
        <begin position="1"/>
        <end position="147"/>
    </location>
</feature>
<dbReference type="Pfam" id="PF07158">
    <property type="entry name" value="MatC_N"/>
    <property type="match status" value="1"/>
</dbReference>
<protein>
    <recommendedName>
        <fullName evidence="6">Dicarboxylate carrier MatC N-terminal domain-containing protein</fullName>
    </recommendedName>
</protein>
<feature type="transmembrane region" description="Helical" evidence="5">
    <location>
        <begin position="263"/>
        <end position="282"/>
    </location>
</feature>
<dbReference type="PANTHER" id="PTHR43652">
    <property type="entry name" value="BASIC AMINO ACID ANTIPORTER YFCC-RELATED"/>
    <property type="match status" value="1"/>
</dbReference>
<organism evidence="7">
    <name type="scientific">Enterocloster bolteae</name>
    <dbReference type="NCBI Taxonomy" id="208479"/>
    <lineage>
        <taxon>Bacteria</taxon>
        <taxon>Bacillati</taxon>
        <taxon>Bacillota</taxon>
        <taxon>Clostridia</taxon>
        <taxon>Lachnospirales</taxon>
        <taxon>Lachnospiraceae</taxon>
        <taxon>Enterocloster</taxon>
    </lineage>
</organism>
<reference evidence="7" key="1">
    <citation type="submission" date="2019-11" db="EMBL/GenBank/DDBJ databases">
        <authorList>
            <person name="Feng L."/>
        </authorList>
    </citation>
    <scope>NUCLEOTIDE SEQUENCE</scope>
    <source>
        <strain evidence="7">CbolteaeLFYP116</strain>
    </source>
</reference>
<feature type="transmembrane region" description="Helical" evidence="5">
    <location>
        <begin position="55"/>
        <end position="76"/>
    </location>
</feature>